<dbReference type="AlphaFoldDB" id="A0A552UEU0"/>
<organism evidence="2 3">
    <name type="scientific">Glacieibacterium frigidum</name>
    <dbReference type="NCBI Taxonomy" id="2593303"/>
    <lineage>
        <taxon>Bacteria</taxon>
        <taxon>Pseudomonadati</taxon>
        <taxon>Pseudomonadota</taxon>
        <taxon>Alphaproteobacteria</taxon>
        <taxon>Sphingomonadales</taxon>
        <taxon>Sphingosinicellaceae</taxon>
        <taxon>Glacieibacterium</taxon>
    </lineage>
</organism>
<protein>
    <submittedName>
        <fullName evidence="2">DUF58 domain-containing protein</fullName>
    </submittedName>
</protein>
<dbReference type="OrthoDB" id="9776116at2"/>
<dbReference type="PANTHER" id="PTHR33608">
    <property type="entry name" value="BLL2464 PROTEIN"/>
    <property type="match status" value="1"/>
</dbReference>
<dbReference type="Proteomes" id="UP000317894">
    <property type="component" value="Unassembled WGS sequence"/>
</dbReference>
<sequence>MSPDLIPPAVRNRLKTLRITARRAVDLQGIGLHHSRSRGAGLEFAQFRAYERGDEPRAIDWKLYARSDRFFVRESERESPLALWLLVDASASMAQADPGRPDWSRLAAARSLAACAAELAMQQGDRFGFIGLSHAGLSLLAAGSGIRQRDRLALELRRLDAGGGFPAPGQLAPLWDRVGAHDLVVMISDFFDPATLDLAARLAAARREVVAIEVLTVTERDFPYRGGYRFRDPETGEELLGDGAALRDEFFARFGAARSERHARLDSLGIRHAALFLDEQLDIPLRRLFGAQAAAEYR</sequence>
<dbReference type="SUPFAM" id="SSF53300">
    <property type="entry name" value="vWA-like"/>
    <property type="match status" value="1"/>
</dbReference>
<dbReference type="RefSeq" id="WP_143554266.1">
    <property type="nucleotide sequence ID" value="NZ_VJWA01000001.1"/>
</dbReference>
<comment type="caution">
    <text evidence="2">The sequence shown here is derived from an EMBL/GenBank/DDBJ whole genome shotgun (WGS) entry which is preliminary data.</text>
</comment>
<dbReference type="PANTHER" id="PTHR33608:SF7">
    <property type="entry name" value="DUF58 DOMAIN-CONTAINING PROTEIN"/>
    <property type="match status" value="1"/>
</dbReference>
<name>A0A552UEU0_9SPHN</name>
<keyword evidence="3" id="KW-1185">Reference proteome</keyword>
<dbReference type="Pfam" id="PF01882">
    <property type="entry name" value="DUF58"/>
    <property type="match status" value="1"/>
</dbReference>
<accession>A0A552UEU0</accession>
<dbReference type="InterPro" id="IPR002881">
    <property type="entry name" value="DUF58"/>
</dbReference>
<reference evidence="2 3" key="1">
    <citation type="submission" date="2019-07" db="EMBL/GenBank/DDBJ databases">
        <title>Novel species isolated from glacier.</title>
        <authorList>
            <person name="Liu Q."/>
            <person name="Xin Y.-H."/>
        </authorList>
    </citation>
    <scope>NUCLEOTIDE SEQUENCE [LARGE SCALE GENOMIC DNA]</scope>
    <source>
        <strain evidence="2 3">LB1R16</strain>
    </source>
</reference>
<dbReference type="Gene3D" id="3.40.50.410">
    <property type="entry name" value="von Willebrand factor, type A domain"/>
    <property type="match status" value="1"/>
</dbReference>
<dbReference type="EMBL" id="VJWA01000001">
    <property type="protein sequence ID" value="TRW16722.1"/>
    <property type="molecule type" value="Genomic_DNA"/>
</dbReference>
<proteinExistence type="predicted"/>
<evidence type="ECO:0000259" key="1">
    <source>
        <dbReference type="Pfam" id="PF01882"/>
    </source>
</evidence>
<evidence type="ECO:0000313" key="2">
    <source>
        <dbReference type="EMBL" id="TRW16722.1"/>
    </source>
</evidence>
<dbReference type="InterPro" id="IPR036465">
    <property type="entry name" value="vWFA_dom_sf"/>
</dbReference>
<evidence type="ECO:0000313" key="3">
    <source>
        <dbReference type="Proteomes" id="UP000317894"/>
    </source>
</evidence>
<gene>
    <name evidence="2" type="ORF">FMM06_00455</name>
</gene>
<feature type="domain" description="DUF58" evidence="1">
    <location>
        <begin position="47"/>
        <end position="253"/>
    </location>
</feature>